<gene>
    <name evidence="1" type="primary">AVEN_119869_1</name>
    <name evidence="1" type="ORF">CEXT_123821</name>
</gene>
<dbReference type="PANTHER" id="PTHR35385:SF2">
    <property type="entry name" value="PROTEIN B, PUTATIVE-RELATED"/>
    <property type="match status" value="1"/>
</dbReference>
<dbReference type="PANTHER" id="PTHR35385">
    <property type="entry name" value="PROTEIN B, PUTATIVE-RELATED-RELATED"/>
    <property type="match status" value="1"/>
</dbReference>
<dbReference type="AlphaFoldDB" id="A0AAV4Q236"/>
<name>A0AAV4Q236_CAEEX</name>
<accession>A0AAV4Q236</accession>
<protein>
    <submittedName>
        <fullName evidence="1">SWIM-type domain-containing protein</fullName>
    </submittedName>
</protein>
<evidence type="ECO:0000313" key="1">
    <source>
        <dbReference type="EMBL" id="GIY02601.1"/>
    </source>
</evidence>
<reference evidence="1 2" key="1">
    <citation type="submission" date="2021-06" db="EMBL/GenBank/DDBJ databases">
        <title>Caerostris extrusa draft genome.</title>
        <authorList>
            <person name="Kono N."/>
            <person name="Arakawa K."/>
        </authorList>
    </citation>
    <scope>NUCLEOTIDE SEQUENCE [LARGE SCALE GENOMIC DNA]</scope>
</reference>
<evidence type="ECO:0000313" key="2">
    <source>
        <dbReference type="Proteomes" id="UP001054945"/>
    </source>
</evidence>
<keyword evidence="2" id="KW-1185">Reference proteome</keyword>
<dbReference type="Proteomes" id="UP001054945">
    <property type="component" value="Unassembled WGS sequence"/>
</dbReference>
<dbReference type="EMBL" id="BPLR01005462">
    <property type="protein sequence ID" value="GIY02601.1"/>
    <property type="molecule type" value="Genomic_DNA"/>
</dbReference>
<proteinExistence type="predicted"/>
<comment type="caution">
    <text evidence="1">The sequence shown here is derived from an EMBL/GenBank/DDBJ whole genome shotgun (WGS) entry which is preliminary data.</text>
</comment>
<organism evidence="1 2">
    <name type="scientific">Caerostris extrusa</name>
    <name type="common">Bark spider</name>
    <name type="synonym">Caerostris bankana</name>
    <dbReference type="NCBI Taxonomy" id="172846"/>
    <lineage>
        <taxon>Eukaryota</taxon>
        <taxon>Metazoa</taxon>
        <taxon>Ecdysozoa</taxon>
        <taxon>Arthropoda</taxon>
        <taxon>Chelicerata</taxon>
        <taxon>Arachnida</taxon>
        <taxon>Araneae</taxon>
        <taxon>Araneomorphae</taxon>
        <taxon>Entelegynae</taxon>
        <taxon>Araneoidea</taxon>
        <taxon>Araneidae</taxon>
        <taxon>Caerostris</taxon>
    </lineage>
</organism>
<sequence length="158" mass="18072">MIVAIRRHIKYSRSKMRDPVDPVHPCEIQIRFIHNHPTNCADSLRFRPVSKEVEEKINKFLSNRGEAEPYAFMIEDSESLQTALRNVWPDSDIFEFFGVLLAPSLINKGRKRSIASAIGTDVIVPKVHGRQMITYGKKRPVIDNPDETLVLKTSENNS</sequence>